<dbReference type="EMBL" id="BKCJ010007388">
    <property type="protein sequence ID" value="GEU77013.1"/>
    <property type="molecule type" value="Genomic_DNA"/>
</dbReference>
<sequence>MAGELSELMRRVSMNEAKDEVVGYDGEIDNGGNNGLDKTLLGRIHSDRLYNFQRVKKALSTAWKPHRPITFKELDSNMVLIHIDYYLDFKRILENGPWRNKTWVRRIAAKLGDVIDVDDAYFKNRSKHIRANVMINILNPLYRLLLLIMSPCHTRDDLDNDDNESSDDDDDDDDVEKDGEDDKEEKHLASIDPSVVPIDDPVPLS</sequence>
<dbReference type="Pfam" id="PF14111">
    <property type="entry name" value="DUF4283"/>
    <property type="match status" value="1"/>
</dbReference>
<accession>A0A6L2MSV3</accession>
<comment type="caution">
    <text evidence="3">The sequence shown here is derived from an EMBL/GenBank/DDBJ whole genome shotgun (WGS) entry which is preliminary data.</text>
</comment>
<dbReference type="GO" id="GO:0003964">
    <property type="term" value="F:RNA-directed DNA polymerase activity"/>
    <property type="evidence" value="ECO:0007669"/>
    <property type="project" value="UniProtKB-KW"/>
</dbReference>
<feature type="compositionally biased region" description="Acidic residues" evidence="1">
    <location>
        <begin position="158"/>
        <end position="183"/>
    </location>
</feature>
<keyword evidence="3" id="KW-0548">Nucleotidyltransferase</keyword>
<evidence type="ECO:0000256" key="1">
    <source>
        <dbReference type="SAM" id="MobiDB-lite"/>
    </source>
</evidence>
<protein>
    <submittedName>
        <fullName evidence="3">Reverse transcriptase</fullName>
    </submittedName>
</protein>
<feature type="domain" description="DUF4283" evidence="2">
    <location>
        <begin position="35"/>
        <end position="103"/>
    </location>
</feature>
<proteinExistence type="predicted"/>
<evidence type="ECO:0000259" key="2">
    <source>
        <dbReference type="Pfam" id="PF14111"/>
    </source>
</evidence>
<gene>
    <name evidence="3" type="ORF">Tci_048991</name>
</gene>
<dbReference type="AlphaFoldDB" id="A0A6L2MSV3"/>
<feature type="region of interest" description="Disordered" evidence="1">
    <location>
        <begin position="157"/>
        <end position="205"/>
    </location>
</feature>
<name>A0A6L2MSV3_TANCI</name>
<keyword evidence="3" id="KW-0695">RNA-directed DNA polymerase</keyword>
<organism evidence="3">
    <name type="scientific">Tanacetum cinerariifolium</name>
    <name type="common">Dalmatian daisy</name>
    <name type="synonym">Chrysanthemum cinerariifolium</name>
    <dbReference type="NCBI Taxonomy" id="118510"/>
    <lineage>
        <taxon>Eukaryota</taxon>
        <taxon>Viridiplantae</taxon>
        <taxon>Streptophyta</taxon>
        <taxon>Embryophyta</taxon>
        <taxon>Tracheophyta</taxon>
        <taxon>Spermatophyta</taxon>
        <taxon>Magnoliopsida</taxon>
        <taxon>eudicotyledons</taxon>
        <taxon>Gunneridae</taxon>
        <taxon>Pentapetalae</taxon>
        <taxon>asterids</taxon>
        <taxon>campanulids</taxon>
        <taxon>Asterales</taxon>
        <taxon>Asteraceae</taxon>
        <taxon>Asteroideae</taxon>
        <taxon>Anthemideae</taxon>
        <taxon>Anthemidinae</taxon>
        <taxon>Tanacetum</taxon>
    </lineage>
</organism>
<reference evidence="3" key="1">
    <citation type="journal article" date="2019" name="Sci. Rep.">
        <title>Draft genome of Tanacetum cinerariifolium, the natural source of mosquito coil.</title>
        <authorList>
            <person name="Yamashiro T."/>
            <person name="Shiraishi A."/>
            <person name="Satake H."/>
            <person name="Nakayama K."/>
        </authorList>
    </citation>
    <scope>NUCLEOTIDE SEQUENCE</scope>
</reference>
<feature type="compositionally biased region" description="Low complexity" evidence="1">
    <location>
        <begin position="190"/>
        <end position="205"/>
    </location>
</feature>
<evidence type="ECO:0000313" key="3">
    <source>
        <dbReference type="EMBL" id="GEU77013.1"/>
    </source>
</evidence>
<dbReference type="InterPro" id="IPR025558">
    <property type="entry name" value="DUF4283"/>
</dbReference>
<keyword evidence="3" id="KW-0808">Transferase</keyword>